<sequence length="397" mass="43598">MRLWNMTLAALVVFATMPAHADAVFCAGQNLANEWQRGHAAFDSGDHPKALSILRPLAENGFAPAQWLMGRMVIGGQGTAQDDEMGLLWLRLARRGEMPGINGDIRALESRLPMDKIIAVQERADGWRPNLSPTCQPGSIPVQLSVVPALMGQRERLYDWWMRLVENAHHSQVDAGPYLRSVDSVNFTDSVDVNAAIARTPQGNMLVVSAALAEMPAAKAISLLMPAARELVNDRMVRMTAPPPPVETYKGIVLRGYAGRENQPFFDTMRRTMDMLPRLPPHLRNQIAGVHEVRYMPSLKYSVFSPLTVYKTTYIEDKKATGGGYLAFTRDPVTVSSVDALGALLGPAIAKANANLSTAALNCRISAGLLDAAKSLDWDETTQAPYRRHLQSEKCKV</sequence>
<feature type="chain" id="PRO_5002674266" evidence="1">
    <location>
        <begin position="22"/>
        <end position="397"/>
    </location>
</feature>
<proteinExistence type="predicted"/>
<feature type="signal peptide" evidence="1">
    <location>
        <begin position="1"/>
        <end position="21"/>
    </location>
</feature>
<dbReference type="RefSeq" id="WP_158699539.1">
    <property type="nucleotide sequence ID" value="NZ_CP027527.1"/>
</dbReference>
<protein>
    <submittedName>
        <fullName evidence="2">Secreted protein</fullName>
    </submittedName>
</protein>
<dbReference type="AlphaFoldDB" id="A4TXW1"/>
<dbReference type="EMBL" id="CU459003">
    <property type="protein sequence ID" value="CAM75468.1"/>
    <property type="molecule type" value="Genomic_DNA"/>
</dbReference>
<name>A4TXW1_9PROT</name>
<accession>A4TXW1</accession>
<gene>
    <name evidence="2" type="ORF">MGR_3467</name>
</gene>
<evidence type="ECO:0000313" key="2">
    <source>
        <dbReference type="EMBL" id="CAM75468.1"/>
    </source>
</evidence>
<reference evidence="2" key="1">
    <citation type="journal article" date="2007" name="J. Bacteriol.">
        <title>Comparative genome analysis of four magnetotactic bacteria reveals a complex set of group-specific genes implicated in magnetosome biomineralization and function.</title>
        <authorList>
            <person name="Richter M."/>
            <person name="Kube M."/>
            <person name="Bazylinski D.A."/>
            <person name="Lombardot T."/>
            <person name="Gloeckner F.O."/>
            <person name="Reinhardt R."/>
            <person name="Schueler D."/>
        </authorList>
    </citation>
    <scope>NUCLEOTIDE SEQUENCE</scope>
    <source>
        <strain evidence="2">MSR-1</strain>
    </source>
</reference>
<organism evidence="2">
    <name type="scientific">Magnetospirillum gryphiswaldense</name>
    <dbReference type="NCBI Taxonomy" id="55518"/>
    <lineage>
        <taxon>Bacteria</taxon>
        <taxon>Pseudomonadati</taxon>
        <taxon>Pseudomonadota</taxon>
        <taxon>Alphaproteobacteria</taxon>
        <taxon>Rhodospirillales</taxon>
        <taxon>Rhodospirillaceae</taxon>
        <taxon>Magnetospirillum</taxon>
    </lineage>
</organism>
<keyword evidence="1" id="KW-0732">Signal</keyword>
<dbReference type="Gene3D" id="1.25.40.10">
    <property type="entry name" value="Tetratricopeptide repeat domain"/>
    <property type="match status" value="1"/>
</dbReference>
<evidence type="ECO:0000256" key="1">
    <source>
        <dbReference type="SAM" id="SignalP"/>
    </source>
</evidence>
<dbReference type="InterPro" id="IPR011990">
    <property type="entry name" value="TPR-like_helical_dom_sf"/>
</dbReference>
<dbReference type="SUPFAM" id="SSF81901">
    <property type="entry name" value="HCP-like"/>
    <property type="match status" value="1"/>
</dbReference>